<accession>A0A5J9W7D3</accession>
<evidence type="ECO:0000256" key="1">
    <source>
        <dbReference type="SAM" id="Phobius"/>
    </source>
</evidence>
<evidence type="ECO:0000313" key="3">
    <source>
        <dbReference type="Proteomes" id="UP000324897"/>
    </source>
</evidence>
<dbReference type="EMBL" id="RWGY01000005">
    <property type="protein sequence ID" value="TVU43270.1"/>
    <property type="molecule type" value="Genomic_DNA"/>
</dbReference>
<dbReference type="AlphaFoldDB" id="A0A5J9W7D3"/>
<evidence type="ECO:0000313" key="2">
    <source>
        <dbReference type="EMBL" id="TVU43270.1"/>
    </source>
</evidence>
<gene>
    <name evidence="2" type="ORF">EJB05_09725</name>
</gene>
<dbReference type="Proteomes" id="UP000324897">
    <property type="component" value="Unassembled WGS sequence"/>
</dbReference>
<feature type="non-terminal residue" evidence="2">
    <location>
        <position position="1"/>
    </location>
</feature>
<sequence length="87" mass="10191">MKTLDGEEGPAHFRFCTNIIRYLLFQQSDAGVVLFDFVALLHIDVHMILAIWREYTSRPSRPKLRAETLASQHYKEVELLAVELRFQ</sequence>
<organism evidence="2 3">
    <name type="scientific">Eragrostis curvula</name>
    <name type="common">weeping love grass</name>
    <dbReference type="NCBI Taxonomy" id="38414"/>
    <lineage>
        <taxon>Eukaryota</taxon>
        <taxon>Viridiplantae</taxon>
        <taxon>Streptophyta</taxon>
        <taxon>Embryophyta</taxon>
        <taxon>Tracheophyta</taxon>
        <taxon>Spermatophyta</taxon>
        <taxon>Magnoliopsida</taxon>
        <taxon>Liliopsida</taxon>
        <taxon>Poales</taxon>
        <taxon>Poaceae</taxon>
        <taxon>PACMAD clade</taxon>
        <taxon>Chloridoideae</taxon>
        <taxon>Eragrostideae</taxon>
        <taxon>Eragrostidinae</taxon>
        <taxon>Eragrostis</taxon>
    </lineage>
</organism>
<keyword evidence="1" id="KW-0812">Transmembrane</keyword>
<reference evidence="2 3" key="1">
    <citation type="journal article" date="2019" name="Sci. Rep.">
        <title>A high-quality genome of Eragrostis curvula grass provides insights into Poaceae evolution and supports new strategies to enhance forage quality.</title>
        <authorList>
            <person name="Carballo J."/>
            <person name="Santos B.A.C.M."/>
            <person name="Zappacosta D."/>
            <person name="Garbus I."/>
            <person name="Selva J.P."/>
            <person name="Gallo C.A."/>
            <person name="Diaz A."/>
            <person name="Albertini E."/>
            <person name="Caccamo M."/>
            <person name="Echenique V."/>
        </authorList>
    </citation>
    <scope>NUCLEOTIDE SEQUENCE [LARGE SCALE GENOMIC DNA]</scope>
    <source>
        <strain evidence="3">cv. Victoria</strain>
        <tissue evidence="2">Leaf</tissue>
    </source>
</reference>
<keyword evidence="3" id="KW-1185">Reference proteome</keyword>
<proteinExistence type="predicted"/>
<keyword evidence="1" id="KW-0472">Membrane</keyword>
<comment type="caution">
    <text evidence="2">The sequence shown here is derived from an EMBL/GenBank/DDBJ whole genome shotgun (WGS) entry which is preliminary data.</text>
</comment>
<dbReference type="Gramene" id="TVU43270">
    <property type="protein sequence ID" value="TVU43270"/>
    <property type="gene ID" value="EJB05_09725"/>
</dbReference>
<protein>
    <submittedName>
        <fullName evidence="2">Uncharacterized protein</fullName>
    </submittedName>
</protein>
<name>A0A5J9W7D3_9POAL</name>
<keyword evidence="1" id="KW-1133">Transmembrane helix</keyword>
<feature type="transmembrane region" description="Helical" evidence="1">
    <location>
        <begin position="32"/>
        <end position="52"/>
    </location>
</feature>